<evidence type="ECO:0000313" key="2">
    <source>
        <dbReference type="EMBL" id="KAE9293201.1"/>
    </source>
</evidence>
<proteinExistence type="predicted"/>
<gene>
    <name evidence="2" type="ORF">PR003_g24564</name>
</gene>
<dbReference type="EMBL" id="QXFT01002782">
    <property type="protein sequence ID" value="KAE9293201.1"/>
    <property type="molecule type" value="Genomic_DNA"/>
</dbReference>
<protein>
    <submittedName>
        <fullName evidence="2">Uncharacterized protein</fullName>
    </submittedName>
</protein>
<feature type="region of interest" description="Disordered" evidence="1">
    <location>
        <begin position="1"/>
        <end position="36"/>
    </location>
</feature>
<reference evidence="2 3" key="1">
    <citation type="submission" date="2018-08" db="EMBL/GenBank/DDBJ databases">
        <title>Genomic investigation of the strawberry pathogen Phytophthora fragariae indicates pathogenicity is determined by transcriptional variation in three key races.</title>
        <authorList>
            <person name="Adams T.M."/>
            <person name="Armitage A.D."/>
            <person name="Sobczyk M.K."/>
            <person name="Bates H.J."/>
            <person name="Dunwell J.M."/>
            <person name="Nellist C.F."/>
            <person name="Harrison R.J."/>
        </authorList>
    </citation>
    <scope>NUCLEOTIDE SEQUENCE [LARGE SCALE GENOMIC DNA]</scope>
    <source>
        <strain evidence="2 3">SCRP333</strain>
    </source>
</reference>
<evidence type="ECO:0000313" key="3">
    <source>
        <dbReference type="Proteomes" id="UP000434957"/>
    </source>
</evidence>
<accession>A0A6A4CLQ1</accession>
<keyword evidence="3" id="KW-1185">Reference proteome</keyword>
<organism evidence="2 3">
    <name type="scientific">Phytophthora rubi</name>
    <dbReference type="NCBI Taxonomy" id="129364"/>
    <lineage>
        <taxon>Eukaryota</taxon>
        <taxon>Sar</taxon>
        <taxon>Stramenopiles</taxon>
        <taxon>Oomycota</taxon>
        <taxon>Peronosporomycetes</taxon>
        <taxon>Peronosporales</taxon>
        <taxon>Peronosporaceae</taxon>
        <taxon>Phytophthora</taxon>
    </lineage>
</organism>
<dbReference type="AlphaFoldDB" id="A0A6A4CLQ1"/>
<sequence>MSPKTPAAPTTVSPISGPLNARAKQPVGNYESPLKKPRTVKRNRRVIDTIEDLREFIESTDLNSENGIDSIRIQARLLWITPETVRNRRFLRLYMGEHRSPEPLEEQQKVCRAICSLGKYTLSQRSFIHSILTAVWEDYQAFQPEDSFEANKFLITVSLLEIDENDPRLPAPGAVVSFTPFKLHLYRECYQSDVKLQAIKTVSAP</sequence>
<comment type="caution">
    <text evidence="2">The sequence shown here is derived from an EMBL/GenBank/DDBJ whole genome shotgun (WGS) entry which is preliminary data.</text>
</comment>
<evidence type="ECO:0000256" key="1">
    <source>
        <dbReference type="SAM" id="MobiDB-lite"/>
    </source>
</evidence>
<dbReference type="Proteomes" id="UP000434957">
    <property type="component" value="Unassembled WGS sequence"/>
</dbReference>
<name>A0A6A4CLQ1_9STRA</name>